<organism evidence="1 2">
    <name type="scientific">Colletotrichum truncatum</name>
    <name type="common">Anthracnose fungus</name>
    <name type="synonym">Colletotrichum capsici</name>
    <dbReference type="NCBI Taxonomy" id="5467"/>
    <lineage>
        <taxon>Eukaryota</taxon>
        <taxon>Fungi</taxon>
        <taxon>Dikarya</taxon>
        <taxon>Ascomycota</taxon>
        <taxon>Pezizomycotina</taxon>
        <taxon>Sordariomycetes</taxon>
        <taxon>Hypocreomycetidae</taxon>
        <taxon>Glomerellales</taxon>
        <taxon>Glomerellaceae</taxon>
        <taxon>Colletotrichum</taxon>
        <taxon>Colletotrichum truncatum species complex</taxon>
    </lineage>
</organism>
<protein>
    <submittedName>
        <fullName evidence="1">Uncharacterized protein</fullName>
    </submittedName>
</protein>
<keyword evidence="2" id="KW-1185">Reference proteome</keyword>
<gene>
    <name evidence="1" type="ORF">CTRU02_212977</name>
</gene>
<dbReference type="Proteomes" id="UP000805649">
    <property type="component" value="Unassembled WGS sequence"/>
</dbReference>
<sequence length="203" mass="22661">MVNGLNDGLERCGQRQSGEEEKAARVGGTHAVELLVHIAGHDARLRGVDKVEPWVSQGDDRDINFVHVHEVHFLLKRGIVRGQRPARRLCRRVLGSFIKSLLFRGEKDEARIRCLREAAHNGNGGSRFEDLDVRRGVHVSVDVHHLHGCGRGHCVFSPKMSMSLLSFFYSMLRCGVCGLRHRCFFFSCLSLVSPCSIACGAVF</sequence>
<evidence type="ECO:0000313" key="1">
    <source>
        <dbReference type="EMBL" id="KAL0932024.1"/>
    </source>
</evidence>
<reference evidence="1 2" key="1">
    <citation type="journal article" date="2020" name="Phytopathology">
        <title>Genome Sequence Resources of Colletotrichum truncatum, C. plurivorum, C. musicola, and C. sojae: Four Species Pathogenic to Soybean (Glycine max).</title>
        <authorList>
            <person name="Rogerio F."/>
            <person name="Boufleur T.R."/>
            <person name="Ciampi-Guillardi M."/>
            <person name="Sukno S.A."/>
            <person name="Thon M.R."/>
            <person name="Massola Junior N.S."/>
            <person name="Baroncelli R."/>
        </authorList>
    </citation>
    <scope>NUCLEOTIDE SEQUENCE [LARGE SCALE GENOMIC DNA]</scope>
    <source>
        <strain evidence="1 2">CMES1059</strain>
    </source>
</reference>
<dbReference type="EMBL" id="VUJX02000009">
    <property type="protein sequence ID" value="KAL0932024.1"/>
    <property type="molecule type" value="Genomic_DNA"/>
</dbReference>
<proteinExistence type="predicted"/>
<comment type="caution">
    <text evidence="1">The sequence shown here is derived from an EMBL/GenBank/DDBJ whole genome shotgun (WGS) entry which is preliminary data.</text>
</comment>
<accession>A0ACC3YJH9</accession>
<evidence type="ECO:0000313" key="2">
    <source>
        <dbReference type="Proteomes" id="UP000805649"/>
    </source>
</evidence>
<name>A0ACC3YJH9_COLTU</name>